<protein>
    <submittedName>
        <fullName evidence="1">Type I-E CRISPR-associated protein Cse1/CasA</fullName>
    </submittedName>
</protein>
<dbReference type="Proteomes" id="UP000515570">
    <property type="component" value="Chromosome"/>
</dbReference>
<dbReference type="AlphaFoldDB" id="A0A7G5FCW3"/>
<dbReference type="NCBIfam" id="TIGR02547">
    <property type="entry name" value="casA_cse1"/>
    <property type="match status" value="1"/>
</dbReference>
<dbReference type="RefSeq" id="WP_182385263.1">
    <property type="nucleotide sequence ID" value="NZ_CP059833.1"/>
</dbReference>
<dbReference type="InterPro" id="IPR013381">
    <property type="entry name" value="CRISPR-assoc_prot_Cse1"/>
</dbReference>
<keyword evidence="2" id="KW-1185">Reference proteome</keyword>
<evidence type="ECO:0000313" key="2">
    <source>
        <dbReference type="Proteomes" id="UP000515570"/>
    </source>
</evidence>
<name>A0A7G5FCW3_9CORY</name>
<organism evidence="1 2">
    <name type="scientific">Corynebacterium hindlerae</name>
    <dbReference type="NCBI Taxonomy" id="699041"/>
    <lineage>
        <taxon>Bacteria</taxon>
        <taxon>Bacillati</taxon>
        <taxon>Actinomycetota</taxon>
        <taxon>Actinomycetes</taxon>
        <taxon>Mycobacteriales</taxon>
        <taxon>Corynebacteriaceae</taxon>
        <taxon>Corynebacterium</taxon>
    </lineage>
</organism>
<dbReference type="Gene3D" id="1.10.132.100">
    <property type="match status" value="1"/>
</dbReference>
<dbReference type="Pfam" id="PF09481">
    <property type="entry name" value="CRISPR_Cse1"/>
    <property type="match status" value="1"/>
</dbReference>
<gene>
    <name evidence="1" type="primary">casA</name>
    <name evidence="1" type="ORF">HW450_08760</name>
</gene>
<accession>A0A7G5FCW3</accession>
<sequence length="546" mass="60962">MFNLIDEPWILVVVESGETRLVGLREIFAGEVKIIALRGDSAIQDYAIARLLYAIFCCAHREEVQAGPGKKFDFPQWFAGQLTKVRRRGKDVKALEYLEKYHDRFNLFHEVMPFMQVSGLRVKSGEVKHVTTIVPEAQEDYFSMRAGTERNSLTFAEAARWLVYVQAFDYSGIKSGAEGDSRVKGGKGYPIGTGWAGMTGGTLVKGETLLETLLLNTTAEALSDRQDKPVWERAPYGADSRETVGENPLPQGPVDLATWQSRRVRLHAKGNQVVGVVLANGDKIPDAGANVMADTMTPYRYSTNKSKKNFDVYFPRPYDMNRTMWKALDSLVIAETDGGFSGKEKAPKRPKNLDNLAKLSQLIDGIPPILNLNLVSVEYGPQASSVATTYSSQMRMPVLLLLEESEQLRIEVRSLAKSTYEAAIVLGRFAGDLLDAAGGTYEFQPAVTDRALAELEPLFNHWLQKIQKTDHEINFDSRSRQWQHAARDCIDAYARILLRGAGPKALAGRMESEESNRVISAATCYQKLQRALNKLFPLTELKENEQ</sequence>
<evidence type="ECO:0000313" key="1">
    <source>
        <dbReference type="EMBL" id="QMV84454.1"/>
    </source>
</evidence>
<proteinExistence type="predicted"/>
<reference evidence="1 2" key="1">
    <citation type="submission" date="2020-07" db="EMBL/GenBank/DDBJ databases">
        <title>non toxigenic Corynebacterium sp. nov from a clinical source.</title>
        <authorList>
            <person name="Bernier A.-M."/>
            <person name="Bernard K."/>
        </authorList>
    </citation>
    <scope>NUCLEOTIDE SEQUENCE [LARGE SCALE GENOMIC DNA]</scope>
    <source>
        <strain evidence="2">NML 93-0612</strain>
    </source>
</reference>
<dbReference type="EMBL" id="CP059833">
    <property type="protein sequence ID" value="QMV84454.1"/>
    <property type="molecule type" value="Genomic_DNA"/>
</dbReference>